<accession>A0A387H476</accession>
<dbReference type="AlphaFoldDB" id="A0A387H476"/>
<keyword evidence="2" id="KW-1185">Reference proteome</keyword>
<reference evidence="1 2" key="1">
    <citation type="submission" date="2018-10" db="EMBL/GenBank/DDBJ databases">
        <title>Relationship between Morphology and Antimicrobial Activity in Streptomyces.</title>
        <authorList>
            <person name="Kang H.J."/>
            <person name="Kim S.B."/>
        </authorList>
    </citation>
    <scope>NUCLEOTIDE SEQUENCE [LARGE SCALE GENOMIC DNA]</scope>
    <source>
        <strain evidence="1 2">BH38</strain>
    </source>
</reference>
<dbReference type="Proteomes" id="UP000271554">
    <property type="component" value="Chromosome"/>
</dbReference>
<dbReference type="KEGG" id="shun:DWB77_00261"/>
<dbReference type="RefSeq" id="WP_162952320.1">
    <property type="nucleotide sequence ID" value="NZ_CP032698.1"/>
</dbReference>
<organism evidence="1 2">
    <name type="scientific">Streptomyces hundungensis</name>
    <dbReference type="NCBI Taxonomy" id="1077946"/>
    <lineage>
        <taxon>Bacteria</taxon>
        <taxon>Bacillati</taxon>
        <taxon>Actinomycetota</taxon>
        <taxon>Actinomycetes</taxon>
        <taxon>Kitasatosporales</taxon>
        <taxon>Streptomycetaceae</taxon>
        <taxon>Streptomyces</taxon>
    </lineage>
</organism>
<protein>
    <submittedName>
        <fullName evidence="1">Uncharacterized protein</fullName>
    </submittedName>
</protein>
<evidence type="ECO:0000313" key="1">
    <source>
        <dbReference type="EMBL" id="AYG78154.1"/>
    </source>
</evidence>
<sequence length="87" mass="9292">MYEAMTTSPLDLDIELLESLDALAATPMDGPGQQAWSNFSQGAQHTVQAVSDGYNGNWSGAATHGIQAVEHFGTAGYNAYQWYNGGH</sequence>
<dbReference type="EMBL" id="CP032698">
    <property type="protein sequence ID" value="AYG78154.1"/>
    <property type="molecule type" value="Genomic_DNA"/>
</dbReference>
<proteinExistence type="predicted"/>
<evidence type="ECO:0000313" key="2">
    <source>
        <dbReference type="Proteomes" id="UP000271554"/>
    </source>
</evidence>
<name>A0A387H476_9ACTN</name>
<gene>
    <name evidence="1" type="ORF">DWB77_00261</name>
</gene>